<feature type="compositionally biased region" description="Basic and acidic residues" evidence="1">
    <location>
        <begin position="240"/>
        <end position="256"/>
    </location>
</feature>
<feature type="region of interest" description="Disordered" evidence="1">
    <location>
        <begin position="234"/>
        <end position="266"/>
    </location>
</feature>
<sequence>MQGIPHQEDIRETLKEEPRPDVVIPISMVEDWIGVPHLQEDPTPDRIGAQDQEMEEWAGSRVKQLNRRIARKAQAVEDGLRRHTTEAQWRDNVHREVAFNLKGMLHRWQLLSALRQMATNGWLARPLWNVQNDRQVKRLAEFAGDARPIDERSLEGRGRPRPKTFKTMRVRTETDWKKLAQQVKALGILRVAIDAGPVPAPHNGEPSKNQERLWLYRYRVGRVEEDGTWTDLRTMSHTQRARETSLEELPPFKERNLPSTDGTKGG</sequence>
<feature type="compositionally biased region" description="Polar residues" evidence="1">
    <location>
        <begin position="257"/>
        <end position="266"/>
    </location>
</feature>
<evidence type="ECO:0000313" key="2">
    <source>
        <dbReference type="EMBL" id="MCS3709976.1"/>
    </source>
</evidence>
<comment type="caution">
    <text evidence="2">The sequence shown here is derived from an EMBL/GenBank/DDBJ whole genome shotgun (WGS) entry which is preliminary data.</text>
</comment>
<reference evidence="2" key="1">
    <citation type="submission" date="2022-08" db="EMBL/GenBank/DDBJ databases">
        <title>Genomic Encyclopedia of Type Strains, Phase V (KMG-V): Genome sequencing to study the core and pangenomes of soil and plant-associated prokaryotes.</title>
        <authorList>
            <person name="Whitman W."/>
        </authorList>
    </citation>
    <scope>NUCLEOTIDE SEQUENCE</scope>
    <source>
        <strain evidence="2">SP3049</strain>
    </source>
</reference>
<proteinExistence type="predicted"/>
<dbReference type="Proteomes" id="UP001155057">
    <property type="component" value="Unassembled WGS sequence"/>
</dbReference>
<dbReference type="AlphaFoldDB" id="A0A9X2TH78"/>
<dbReference type="EMBL" id="JANUAE010000004">
    <property type="protein sequence ID" value="MCS3709976.1"/>
    <property type="molecule type" value="Genomic_DNA"/>
</dbReference>
<name>A0A9X2TH78_9BACT</name>
<accession>A0A9X2TH78</accession>
<gene>
    <name evidence="2" type="ORF">GGP61_001580</name>
</gene>
<evidence type="ECO:0000313" key="3">
    <source>
        <dbReference type="Proteomes" id="UP001155057"/>
    </source>
</evidence>
<protein>
    <submittedName>
        <fullName evidence="2">Uncharacterized protein</fullName>
    </submittedName>
</protein>
<organism evidence="2 3">
    <name type="scientific">Salinibacter ruber</name>
    <dbReference type="NCBI Taxonomy" id="146919"/>
    <lineage>
        <taxon>Bacteria</taxon>
        <taxon>Pseudomonadati</taxon>
        <taxon>Rhodothermota</taxon>
        <taxon>Rhodothermia</taxon>
        <taxon>Rhodothermales</taxon>
        <taxon>Salinibacteraceae</taxon>
        <taxon>Salinibacter</taxon>
    </lineage>
</organism>
<dbReference type="RefSeq" id="WP_259123983.1">
    <property type="nucleotide sequence ID" value="NZ_JANTZO010000005.1"/>
</dbReference>
<evidence type="ECO:0000256" key="1">
    <source>
        <dbReference type="SAM" id="MobiDB-lite"/>
    </source>
</evidence>